<evidence type="ECO:0000313" key="2">
    <source>
        <dbReference type="Proteomes" id="UP000830395"/>
    </source>
</evidence>
<dbReference type="Proteomes" id="UP000830395">
    <property type="component" value="Chromosome 6"/>
</dbReference>
<keyword evidence="2" id="KW-1185">Reference proteome</keyword>
<accession>A0ACC5YC30</accession>
<gene>
    <name evidence="1" type="ORF">PDJAM_G00219990</name>
</gene>
<proteinExistence type="predicted"/>
<evidence type="ECO:0000313" key="1">
    <source>
        <dbReference type="EMBL" id="MCJ8733158.1"/>
    </source>
</evidence>
<sequence>MSTSPAHTDRMAALTLFVRNLPASASSQHLEEIFSEVGPVKRCFVVREKGSEKCRGIGYVTYSMAEDAQRALREIKDYDGQKVSVVLAKKKPNEKKQGKNKKAEQETESPGEPSEVKSQQKPQGLRKNKMKARLIIRNLSFKCSEADLKEVFSKFGTVLEVKIPLKPDGKKRGFAFVQFKNMLEAGKALAATNLKEIIDRKVAVDWAVSKDKFMANQAGSASGGKKEDGKKVTETDEEEEDDEPAEKQSKAQPEENSHSESEAGSPSDDDDDDDDDHSKDSEDEEDEEHNDSESLEADSDASDDEDTDEDDEDDEDDDEENAKKKKQKNPLPSDVNEGKTVFIRNLSFDSEEEGIEEVLLQFGELRYVRVVVHPDTGHSKGCAFAQFKTKEAAEKCLAAAQEESEAGGVRVDGRKLNVVLAVSREDASKLKSKKVKTHKGSRNLYLAREGLIRAGTKAAEGVSESDMAKRARFAELKKAKLKDVNVFVSQTRLCVHNLPKSVDRKRLLKLCLSAAGGGKGVRIKECHVMYDRKPVRGEPVGHSLGYGFVEFQEHEHALQALRHLNNNPNIFSANKRPIVEFSLEDGRKLKLKAMREQKSKMTSASDSGAKKKKVNKVGFQEDGSKQPQQKSPKKASAAVQQSAGAQKGGEKKQGALSSHYSGFRTIPEVEHVELGDGKKRQKILPMPSHIGPKIRKRDKGKQTVQVRKVKTVPSRKEKKGLPSMEKPNQNKKQNAKPVKRKFQNREDDHFDRLVEQYKKKLTGTSNAKDSLVKKSKWFS</sequence>
<reference evidence="1" key="1">
    <citation type="submission" date="2020-02" db="EMBL/GenBank/DDBJ databases">
        <title>Genome sequencing of the panga catfish, Pangasius djambal.</title>
        <authorList>
            <person name="Wen M."/>
            <person name="Zahm M."/>
            <person name="Roques C."/>
            <person name="Cabau C."/>
            <person name="Klopp C."/>
            <person name="Donnadieu C."/>
            <person name="Jouanno E."/>
            <person name="Avarre J.-C."/>
            <person name="Campet M."/>
            <person name="Ha T."/>
            <person name="Dugue R."/>
            <person name="Lampietro C."/>
            <person name="Louis A."/>
            <person name="Herpin A."/>
            <person name="Echchiki A."/>
            <person name="Berthelot C."/>
            <person name="Parey E."/>
            <person name="Roest-Crollius H."/>
            <person name="Braasch I."/>
            <person name="Postlethwait J.H."/>
            <person name="Bobe J."/>
            <person name="Montfort J."/>
            <person name="Bouchez O."/>
            <person name="Begum T."/>
            <person name="Schartl M."/>
            <person name="Gustiano R."/>
            <person name="Guiguen Y."/>
        </authorList>
    </citation>
    <scope>NUCLEOTIDE SEQUENCE</scope>
    <source>
        <strain evidence="1">Pdj_M5554</strain>
    </source>
</reference>
<comment type="caution">
    <text evidence="1">The sequence shown here is derived from an EMBL/GenBank/DDBJ whole genome shotgun (WGS) entry which is preliminary data.</text>
</comment>
<organism evidence="1 2">
    <name type="scientific">Pangasius djambal</name>
    <dbReference type="NCBI Taxonomy" id="1691987"/>
    <lineage>
        <taxon>Eukaryota</taxon>
        <taxon>Metazoa</taxon>
        <taxon>Chordata</taxon>
        <taxon>Craniata</taxon>
        <taxon>Vertebrata</taxon>
        <taxon>Euteleostomi</taxon>
        <taxon>Actinopterygii</taxon>
        <taxon>Neopterygii</taxon>
        <taxon>Teleostei</taxon>
        <taxon>Ostariophysi</taxon>
        <taxon>Siluriformes</taxon>
        <taxon>Pangasiidae</taxon>
        <taxon>Pangasius</taxon>
    </lineage>
</organism>
<protein>
    <submittedName>
        <fullName evidence="1">Uncharacterized protein</fullName>
    </submittedName>
</protein>
<name>A0ACC5YC30_9TELE</name>
<dbReference type="EMBL" id="CM040980">
    <property type="protein sequence ID" value="MCJ8733158.1"/>
    <property type="molecule type" value="Genomic_DNA"/>
</dbReference>